<accession>A0A086KGG7</accession>
<dbReference type="InterPro" id="IPR036612">
    <property type="entry name" value="KH_dom_type_1_sf"/>
</dbReference>
<keyword evidence="1" id="KW-0694">RNA-binding</keyword>
<dbReference type="PANTHER" id="PTHR13360">
    <property type="entry name" value="ACTIVATING SIGNAL COINTEGRATOR 1 COMPLEX SUBUNIT 1"/>
    <property type="match status" value="1"/>
</dbReference>
<dbReference type="InterPro" id="IPR009210">
    <property type="entry name" value="ASCC1"/>
</dbReference>
<dbReference type="Pfam" id="PF10469">
    <property type="entry name" value="AKAP7_NLS"/>
    <property type="match status" value="1"/>
</dbReference>
<dbReference type="PANTHER" id="PTHR13360:SF1">
    <property type="entry name" value="ACTIVATING SIGNAL COINTEGRATOR 1 COMPLEX SUBUNIT 1"/>
    <property type="match status" value="1"/>
</dbReference>
<dbReference type="CDD" id="cd22417">
    <property type="entry name" value="KH-I_Vigilin_rpt14"/>
    <property type="match status" value="1"/>
</dbReference>
<dbReference type="Gene3D" id="3.30.1370.10">
    <property type="entry name" value="K Homology domain, type 1"/>
    <property type="match status" value="1"/>
</dbReference>
<proteinExistence type="predicted"/>
<dbReference type="OrthoDB" id="277832at2759"/>
<dbReference type="InterPro" id="IPR004088">
    <property type="entry name" value="KH_dom_type_1"/>
</dbReference>
<dbReference type="GO" id="GO:0006355">
    <property type="term" value="P:regulation of DNA-templated transcription"/>
    <property type="evidence" value="ECO:0007669"/>
    <property type="project" value="TreeGrafter"/>
</dbReference>
<feature type="domain" description="K Homology" evidence="2">
    <location>
        <begin position="96"/>
        <end position="163"/>
    </location>
</feature>
<dbReference type="InterPro" id="IPR019510">
    <property type="entry name" value="AKAP7-like_phosphoesterase"/>
</dbReference>
<dbReference type="InterPro" id="IPR004087">
    <property type="entry name" value="KH_dom"/>
</dbReference>
<reference evidence="3 4" key="1">
    <citation type="submission" date="2014-02" db="EMBL/GenBank/DDBJ databases">
        <authorList>
            <person name="Sibley D."/>
            <person name="Venepally P."/>
            <person name="Karamycheva S."/>
            <person name="Hadjithomas M."/>
            <person name="Khan A."/>
            <person name="Brunk B."/>
            <person name="Roos D."/>
            <person name="Caler E."/>
            <person name="Lorenzi H."/>
        </authorList>
    </citation>
    <scope>NUCLEOTIDE SEQUENCE [LARGE SCALE GENOMIC DNA]</scope>
    <source>
        <strain evidence="3 4">GAB2-2007-GAL-DOM2</strain>
    </source>
</reference>
<dbReference type="Proteomes" id="UP000028837">
    <property type="component" value="Unassembled WGS sequence"/>
</dbReference>
<comment type="caution">
    <text evidence="3">The sequence shown here is derived from an EMBL/GenBank/DDBJ whole genome shotgun (WGS) entry which is preliminary data.</text>
</comment>
<name>A0A086KGG7_TOXGO</name>
<dbReference type="GO" id="GO:0003723">
    <property type="term" value="F:RNA binding"/>
    <property type="evidence" value="ECO:0007669"/>
    <property type="project" value="UniProtKB-UniRule"/>
</dbReference>
<dbReference type="SUPFAM" id="SSF54791">
    <property type="entry name" value="Eukaryotic type KH-domain (KH-domain type I)"/>
    <property type="match status" value="1"/>
</dbReference>
<dbReference type="SMART" id="SM00322">
    <property type="entry name" value="KH"/>
    <property type="match status" value="1"/>
</dbReference>
<organism evidence="3 4">
    <name type="scientific">Toxoplasma gondii GAB2-2007-GAL-DOM2</name>
    <dbReference type="NCBI Taxonomy" id="1130820"/>
    <lineage>
        <taxon>Eukaryota</taxon>
        <taxon>Sar</taxon>
        <taxon>Alveolata</taxon>
        <taxon>Apicomplexa</taxon>
        <taxon>Conoidasida</taxon>
        <taxon>Coccidia</taxon>
        <taxon>Eucoccidiorida</taxon>
        <taxon>Eimeriorina</taxon>
        <taxon>Sarcocystidae</taxon>
        <taxon>Toxoplasma</taxon>
    </lineage>
</organism>
<evidence type="ECO:0000259" key="2">
    <source>
        <dbReference type="SMART" id="SM00322"/>
    </source>
</evidence>
<dbReference type="GO" id="GO:0016874">
    <property type="term" value="F:ligase activity"/>
    <property type="evidence" value="ECO:0007669"/>
    <property type="project" value="UniProtKB-KW"/>
</dbReference>
<evidence type="ECO:0000256" key="1">
    <source>
        <dbReference type="PROSITE-ProRule" id="PRU00117"/>
    </source>
</evidence>
<dbReference type="AlphaFoldDB" id="A0A086KGG7"/>
<dbReference type="GO" id="GO:0005634">
    <property type="term" value="C:nucleus"/>
    <property type="evidence" value="ECO:0007669"/>
    <property type="project" value="TreeGrafter"/>
</dbReference>
<evidence type="ECO:0000313" key="4">
    <source>
        <dbReference type="Proteomes" id="UP000028837"/>
    </source>
</evidence>
<protein>
    <submittedName>
        <fullName evidence="3">AKAP7 2'5' RNA ligase-like domain protein</fullName>
    </submittedName>
</protein>
<sequence length="418" mass="47978">MGDFEELPEAFLRPQCRQAKVAGCTYRQIVVDDESRDLFDLPVWDQNENLQKWRERKGVATGKEQHREMPFRHWEDEDGYFDEEEASLLTFDDASSSWTLKMSIPSDLHCSVVGKKGRTLRELQKEFHVSIHMPSGNDDEITIRGSHRDSLLSVKAEIEILLEQQKPSRRYTHFICIPLIDPRLGERFNIFKAQLTAAYPDLDDALFAQPNRLHFTILMLHLPTRDSEERCQQLLESIGPQIYDAVDTRSMRLHLKGLEIMNDDPSATHVVYTTQYSGNDADQETLNRLNRLCEAIIVAFKDAGIVTVEELHRQRLVDSEGTNVSVKLHATVMNTTYQIRKAIRSRIDAENEDSASAQERKREAIRKAREGFDATQLLRDFRLFDFLNAQATCVSLCRLTGSEEQGGFYSTVASVRLP</sequence>
<dbReference type="PROSITE" id="PS50084">
    <property type="entry name" value="KH_TYPE_1"/>
    <property type="match status" value="1"/>
</dbReference>
<dbReference type="Pfam" id="PF00013">
    <property type="entry name" value="KH_1"/>
    <property type="match status" value="1"/>
</dbReference>
<dbReference type="GO" id="GO:0006307">
    <property type="term" value="P:DNA alkylation repair"/>
    <property type="evidence" value="ECO:0007669"/>
    <property type="project" value="InterPro"/>
</dbReference>
<evidence type="ECO:0000313" key="3">
    <source>
        <dbReference type="EMBL" id="KFG43485.1"/>
    </source>
</evidence>
<dbReference type="VEuPathDB" id="ToxoDB:TGDOM2_271250"/>
<dbReference type="Gene3D" id="3.90.1140.10">
    <property type="entry name" value="Cyclic phosphodiesterase"/>
    <property type="match status" value="1"/>
</dbReference>
<keyword evidence="3" id="KW-0436">Ligase</keyword>
<dbReference type="EMBL" id="AHZU02000513">
    <property type="protein sequence ID" value="KFG43485.1"/>
    <property type="molecule type" value="Genomic_DNA"/>
</dbReference>
<gene>
    <name evidence="3" type="ORF">TGDOM2_271250</name>
</gene>